<dbReference type="PRINTS" id="PR00662">
    <property type="entry name" value="G6PISOMERASE"/>
</dbReference>
<sequence>MDRQGMGGPGDVSRTHAWQTLLAHAGEVRPQHVLNLFQLDPERGPRLSVEAAGWYLDYSKNRITTRTLDLLLRLARATRLPARIDAMFNGDPVNVSEGRAALHVALRMPADGRVQVDGRDVVPDVQRVLRRMERFAGRVRSGAWRGGTGKRIKNVVNLGIGGSAVGVSMACAALQHYGRPDMQFRFVSNLDGADFFHATRDLDPRETLFIVCSKTFQTLETRRNAAAARAWCQDDIQDESAVQAHFVAVTGNREAAIQAGFAPEHVFDVWDWVNGRYSLCSAMGLALMAAIGPAAFREMLAGFHDMDAHFLSAPLECNLPVLHALMAVWNNNLLGSRSVAVLPYEHYLRCFPSYVQQLMMESNGKSVTQDGAPMACHTSPIYWGACGTNGQHSFHQLLHQGSQIVPCDFIGFLSPLPPSAHGHEELLANMFAQAQALAFGRPLGESDGPADAQVQEGHRRVQGNRPSNTLLAARLTPRTLGALVALYEHSAYTQGVIWDIDSFDQWGVELGKTLAVHIAQALAAGQASAPGPDSSTRTMMQKYLDDKTAAAMCATERT</sequence>
<dbReference type="InterPro" id="IPR035476">
    <property type="entry name" value="SIS_PGI_1"/>
</dbReference>
<dbReference type="GO" id="GO:0006096">
    <property type="term" value="P:glycolytic process"/>
    <property type="evidence" value="ECO:0007669"/>
    <property type="project" value="UniProtKB-UniRule"/>
</dbReference>
<dbReference type="RefSeq" id="WP_280026971.1">
    <property type="nucleotide sequence ID" value="NZ_JAOCKG010000004.1"/>
</dbReference>
<organism evidence="9 10">
    <name type="scientific">Achromobacter marplatensis</name>
    <dbReference type="NCBI Taxonomy" id="470868"/>
    <lineage>
        <taxon>Bacteria</taxon>
        <taxon>Pseudomonadati</taxon>
        <taxon>Pseudomonadota</taxon>
        <taxon>Betaproteobacteria</taxon>
        <taxon>Burkholderiales</taxon>
        <taxon>Alcaligenaceae</taxon>
        <taxon>Achromobacter</taxon>
    </lineage>
</organism>
<comment type="pathway">
    <text evidence="1 7 8">Carbohydrate degradation; glycolysis; D-glyceraldehyde 3-phosphate and glycerone phosphate from D-glucose: step 2/4.</text>
</comment>
<dbReference type="Pfam" id="PF00342">
    <property type="entry name" value="PGI"/>
    <property type="match status" value="1"/>
</dbReference>
<dbReference type="GO" id="GO:0004347">
    <property type="term" value="F:glucose-6-phosphate isomerase activity"/>
    <property type="evidence" value="ECO:0007669"/>
    <property type="project" value="UniProtKB-UniRule"/>
</dbReference>
<comment type="caution">
    <text evidence="9">The sequence shown here is derived from an EMBL/GenBank/DDBJ whole genome shotgun (WGS) entry which is preliminary data.</text>
</comment>
<accession>A0AA42WC87</accession>
<keyword evidence="5 7" id="KW-0413">Isomerase</keyword>
<evidence type="ECO:0000256" key="6">
    <source>
        <dbReference type="ARBA" id="ARBA00029321"/>
    </source>
</evidence>
<dbReference type="SUPFAM" id="SSF53697">
    <property type="entry name" value="SIS domain"/>
    <property type="match status" value="1"/>
</dbReference>
<dbReference type="GO" id="GO:0048029">
    <property type="term" value="F:monosaccharide binding"/>
    <property type="evidence" value="ECO:0007669"/>
    <property type="project" value="TreeGrafter"/>
</dbReference>
<dbReference type="GO" id="GO:0097367">
    <property type="term" value="F:carbohydrate derivative binding"/>
    <property type="evidence" value="ECO:0007669"/>
    <property type="project" value="InterPro"/>
</dbReference>
<evidence type="ECO:0000256" key="1">
    <source>
        <dbReference type="ARBA" id="ARBA00004926"/>
    </source>
</evidence>
<evidence type="ECO:0000256" key="2">
    <source>
        <dbReference type="ARBA" id="ARBA00006604"/>
    </source>
</evidence>
<feature type="active site" evidence="7">
    <location>
        <position position="392"/>
    </location>
</feature>
<dbReference type="PROSITE" id="PS00174">
    <property type="entry name" value="P_GLUCOSE_ISOMERASE_2"/>
    <property type="match status" value="1"/>
</dbReference>
<name>A0AA42WC87_9BURK</name>
<dbReference type="GO" id="GO:0051156">
    <property type="term" value="P:glucose 6-phosphate metabolic process"/>
    <property type="evidence" value="ECO:0007669"/>
    <property type="project" value="TreeGrafter"/>
</dbReference>
<dbReference type="CDD" id="cd05015">
    <property type="entry name" value="SIS_PGI_1"/>
    <property type="match status" value="1"/>
</dbReference>
<dbReference type="AlphaFoldDB" id="A0AA42WC87"/>
<dbReference type="InterPro" id="IPR023096">
    <property type="entry name" value="G6P_Isomerase_C"/>
</dbReference>
<dbReference type="PANTHER" id="PTHR11469">
    <property type="entry name" value="GLUCOSE-6-PHOSPHATE ISOMERASE"/>
    <property type="match status" value="1"/>
</dbReference>
<evidence type="ECO:0000256" key="7">
    <source>
        <dbReference type="HAMAP-Rule" id="MF_00473"/>
    </source>
</evidence>
<dbReference type="InterPro" id="IPR018189">
    <property type="entry name" value="Phosphoglucose_isomerase_CS"/>
</dbReference>
<dbReference type="HAMAP" id="MF_00473">
    <property type="entry name" value="G6P_isomerase"/>
    <property type="match status" value="1"/>
</dbReference>
<proteinExistence type="inferred from homology"/>
<dbReference type="Gene3D" id="3.40.50.10490">
    <property type="entry name" value="Glucose-6-phosphate isomerase like protein, domain 1"/>
    <property type="match status" value="2"/>
</dbReference>
<dbReference type="InterPro" id="IPR001672">
    <property type="entry name" value="G6P_Isomerase"/>
</dbReference>
<reference evidence="9" key="1">
    <citation type="submission" date="2022-09" db="EMBL/GenBank/DDBJ databases">
        <title>Intensive care unit water sources are persistently colonized with multi-drug resistant bacteria and are the site of extensive horizontal gene transfer of antibiotic resistance genes.</title>
        <authorList>
            <person name="Diorio-Toth L."/>
        </authorList>
    </citation>
    <scope>NUCLEOTIDE SEQUENCE</scope>
    <source>
        <strain evidence="9">GD03676</strain>
    </source>
</reference>
<dbReference type="GO" id="GO:0005829">
    <property type="term" value="C:cytosol"/>
    <property type="evidence" value="ECO:0007669"/>
    <property type="project" value="TreeGrafter"/>
</dbReference>
<dbReference type="Gene3D" id="1.10.1390.10">
    <property type="match status" value="1"/>
</dbReference>
<dbReference type="EMBL" id="JAOCKG010000004">
    <property type="protein sequence ID" value="MDH2051297.1"/>
    <property type="molecule type" value="Genomic_DNA"/>
</dbReference>
<dbReference type="InterPro" id="IPR035482">
    <property type="entry name" value="SIS_PGI_2"/>
</dbReference>
<comment type="pathway">
    <text evidence="7">Carbohydrate biosynthesis; gluconeogenesis.</text>
</comment>
<comment type="function">
    <text evidence="7">Catalyzes the reversible isomerization of glucose-6-phosphate to fructose-6-phosphate.</text>
</comment>
<dbReference type="GO" id="GO:0006094">
    <property type="term" value="P:gluconeogenesis"/>
    <property type="evidence" value="ECO:0007669"/>
    <property type="project" value="UniProtKB-UniRule"/>
</dbReference>
<keyword evidence="4 7" id="KW-0324">Glycolysis</keyword>
<dbReference type="NCBIfam" id="NF001211">
    <property type="entry name" value="PRK00179.1"/>
    <property type="match status" value="1"/>
</dbReference>
<evidence type="ECO:0000313" key="9">
    <source>
        <dbReference type="EMBL" id="MDH2051297.1"/>
    </source>
</evidence>
<evidence type="ECO:0000256" key="3">
    <source>
        <dbReference type="ARBA" id="ARBA00022432"/>
    </source>
</evidence>
<feature type="active site" evidence="7">
    <location>
        <position position="512"/>
    </location>
</feature>
<evidence type="ECO:0000256" key="4">
    <source>
        <dbReference type="ARBA" id="ARBA00023152"/>
    </source>
</evidence>
<keyword evidence="3 7" id="KW-0312">Gluconeogenesis</keyword>
<protein>
    <recommendedName>
        <fullName evidence="7">Glucose-6-phosphate isomerase</fullName>
        <shortName evidence="7">GPI</shortName>
        <ecNumber evidence="7">5.3.1.9</ecNumber>
    </recommendedName>
    <alternativeName>
        <fullName evidence="7">Phosphoglucose isomerase</fullName>
        <shortName evidence="7">PGI</shortName>
    </alternativeName>
    <alternativeName>
        <fullName evidence="7">Phosphohexose isomerase</fullName>
        <shortName evidence="7">PHI</shortName>
    </alternativeName>
</protein>
<dbReference type="InterPro" id="IPR046348">
    <property type="entry name" value="SIS_dom_sf"/>
</dbReference>
<evidence type="ECO:0000256" key="8">
    <source>
        <dbReference type="RuleBase" id="RU000612"/>
    </source>
</evidence>
<dbReference type="Proteomes" id="UP001161276">
    <property type="component" value="Unassembled WGS sequence"/>
</dbReference>
<gene>
    <name evidence="7 9" type="primary">pgi</name>
    <name evidence="9" type="ORF">N5K24_12875</name>
</gene>
<evidence type="ECO:0000313" key="10">
    <source>
        <dbReference type="Proteomes" id="UP001161276"/>
    </source>
</evidence>
<comment type="catalytic activity">
    <reaction evidence="6 7 8">
        <text>alpha-D-glucose 6-phosphate = beta-D-fructose 6-phosphate</text>
        <dbReference type="Rhea" id="RHEA:11816"/>
        <dbReference type="ChEBI" id="CHEBI:57634"/>
        <dbReference type="ChEBI" id="CHEBI:58225"/>
        <dbReference type="EC" id="5.3.1.9"/>
    </reaction>
</comment>
<evidence type="ECO:0000256" key="5">
    <source>
        <dbReference type="ARBA" id="ARBA00023235"/>
    </source>
</evidence>
<dbReference type="CDD" id="cd05016">
    <property type="entry name" value="SIS_PGI_2"/>
    <property type="match status" value="1"/>
</dbReference>
<keyword evidence="7" id="KW-0963">Cytoplasm</keyword>
<dbReference type="EC" id="5.3.1.9" evidence="7"/>
<comment type="similarity">
    <text evidence="2 7 8">Belongs to the GPI family.</text>
</comment>
<dbReference type="PANTHER" id="PTHR11469:SF1">
    <property type="entry name" value="GLUCOSE-6-PHOSPHATE ISOMERASE"/>
    <property type="match status" value="1"/>
</dbReference>
<comment type="subcellular location">
    <subcellularLocation>
        <location evidence="7">Cytoplasm</location>
    </subcellularLocation>
</comment>
<dbReference type="PROSITE" id="PS51463">
    <property type="entry name" value="P_GLUCOSE_ISOMERASE_3"/>
    <property type="match status" value="1"/>
</dbReference>
<feature type="active site" description="Proton donor" evidence="7">
    <location>
        <position position="361"/>
    </location>
</feature>